<gene>
    <name evidence="4" type="ORF">GCM10017581_016640</name>
</gene>
<proteinExistence type="inferred from homology"/>
<feature type="region of interest" description="Disordered" evidence="2">
    <location>
        <begin position="1"/>
        <end position="36"/>
    </location>
</feature>
<dbReference type="SUPFAM" id="SSF54909">
    <property type="entry name" value="Dimeric alpha+beta barrel"/>
    <property type="match status" value="1"/>
</dbReference>
<evidence type="ECO:0000256" key="2">
    <source>
        <dbReference type="SAM" id="MobiDB-lite"/>
    </source>
</evidence>
<dbReference type="AlphaFoldDB" id="A0A9W6NK39"/>
<dbReference type="EMBL" id="BSFP01000005">
    <property type="protein sequence ID" value="GLK99923.1"/>
    <property type="molecule type" value="Genomic_DNA"/>
</dbReference>
<dbReference type="InterPro" id="IPR005545">
    <property type="entry name" value="YCII"/>
</dbReference>
<dbReference type="PANTHER" id="PTHR35174:SF3">
    <property type="entry name" value="BLL7171 PROTEIN"/>
    <property type="match status" value="1"/>
</dbReference>
<keyword evidence="5" id="KW-1185">Reference proteome</keyword>
<comment type="caution">
    <text evidence="4">The sequence shown here is derived from an EMBL/GenBank/DDBJ whole genome shotgun (WGS) entry which is preliminary data.</text>
</comment>
<dbReference type="Proteomes" id="UP001143480">
    <property type="component" value="Unassembled WGS sequence"/>
</dbReference>
<sequence>MDHHDAGVDDADGSGAARLRRGGGEPPLTDPGKATTVRFVDGSPAPTDGPFAKIKESLAGYWVVECTHERALQIAAQVVAVTEYPLEVRRVMDEPPAQG</sequence>
<evidence type="ECO:0000256" key="1">
    <source>
        <dbReference type="ARBA" id="ARBA00007689"/>
    </source>
</evidence>
<dbReference type="PANTHER" id="PTHR35174">
    <property type="entry name" value="BLL7171 PROTEIN-RELATED"/>
    <property type="match status" value="1"/>
</dbReference>
<dbReference type="Pfam" id="PF03795">
    <property type="entry name" value="YCII"/>
    <property type="match status" value="1"/>
</dbReference>
<protein>
    <recommendedName>
        <fullName evidence="3">YCII-related domain-containing protein</fullName>
    </recommendedName>
</protein>
<evidence type="ECO:0000313" key="5">
    <source>
        <dbReference type="Proteomes" id="UP001143480"/>
    </source>
</evidence>
<evidence type="ECO:0000313" key="4">
    <source>
        <dbReference type="EMBL" id="GLK99923.1"/>
    </source>
</evidence>
<feature type="domain" description="YCII-related" evidence="3">
    <location>
        <begin position="35"/>
        <end position="93"/>
    </location>
</feature>
<accession>A0A9W6NK39</accession>
<organism evidence="4 5">
    <name type="scientific">Dactylosporangium matsuzakiense</name>
    <dbReference type="NCBI Taxonomy" id="53360"/>
    <lineage>
        <taxon>Bacteria</taxon>
        <taxon>Bacillati</taxon>
        <taxon>Actinomycetota</taxon>
        <taxon>Actinomycetes</taxon>
        <taxon>Micromonosporales</taxon>
        <taxon>Micromonosporaceae</taxon>
        <taxon>Dactylosporangium</taxon>
    </lineage>
</organism>
<dbReference type="Gene3D" id="3.30.70.1060">
    <property type="entry name" value="Dimeric alpha+beta barrel"/>
    <property type="match status" value="1"/>
</dbReference>
<evidence type="ECO:0000259" key="3">
    <source>
        <dbReference type="Pfam" id="PF03795"/>
    </source>
</evidence>
<name>A0A9W6NK39_9ACTN</name>
<reference evidence="4" key="1">
    <citation type="journal article" date="2014" name="Int. J. Syst. Evol. Microbiol.">
        <title>Complete genome sequence of Corynebacterium casei LMG S-19264T (=DSM 44701T), isolated from a smear-ripened cheese.</title>
        <authorList>
            <consortium name="US DOE Joint Genome Institute (JGI-PGF)"/>
            <person name="Walter F."/>
            <person name="Albersmeier A."/>
            <person name="Kalinowski J."/>
            <person name="Ruckert C."/>
        </authorList>
    </citation>
    <scope>NUCLEOTIDE SEQUENCE</scope>
    <source>
        <strain evidence="4">VKM Ac-1321</strain>
    </source>
</reference>
<reference evidence="4" key="2">
    <citation type="submission" date="2023-01" db="EMBL/GenBank/DDBJ databases">
        <authorList>
            <person name="Sun Q."/>
            <person name="Evtushenko L."/>
        </authorList>
    </citation>
    <scope>NUCLEOTIDE SEQUENCE</scope>
    <source>
        <strain evidence="4">VKM Ac-1321</strain>
    </source>
</reference>
<dbReference type="InterPro" id="IPR011008">
    <property type="entry name" value="Dimeric_a/b-barrel"/>
</dbReference>
<comment type="similarity">
    <text evidence="1">Belongs to the YciI family.</text>
</comment>